<dbReference type="Proteomes" id="UP000037460">
    <property type="component" value="Unassembled WGS sequence"/>
</dbReference>
<feature type="region of interest" description="Disordered" evidence="8">
    <location>
        <begin position="104"/>
        <end position="131"/>
    </location>
</feature>
<feature type="repeat" description="Solcar" evidence="6">
    <location>
        <begin position="135"/>
        <end position="218"/>
    </location>
</feature>
<feature type="repeat" description="Solcar" evidence="6">
    <location>
        <begin position="12"/>
        <end position="96"/>
    </location>
</feature>
<sequence length="328" mass="35905">MSRSSLLPMELSDAQITSISGSVSGFAATFAKQPIQRIKWIRQVDAGPSVPYMELVYRTVRADGMLGLFRGSVAGIMRNVPHSALVYTIYPKFEAIVLQQQQQLQLQQQPPPAPERQPTTEGAASSSIKPARQKVQFSTRFWAGYATTFFATLVTHPLDTLRVRISVMHGEMSTPSMIRSVLESGGLRTLYQGFGATLIGAGPRGAVGFGVFETLKEVSEKRNLLADFPTTRKLLIGYFAGLCSETAIYPLDTVRRRQQALGDASPVGRTSNVFSALALVVRSEGFMGLFKGLSLNLIKNPIATAVSFTVNDVVKDQLKRQARRKEGM</sequence>
<protein>
    <submittedName>
        <fullName evidence="9">Mitochondrial carrier protein</fullName>
    </submittedName>
</protein>
<dbReference type="GO" id="GO:0016020">
    <property type="term" value="C:membrane"/>
    <property type="evidence" value="ECO:0007669"/>
    <property type="project" value="UniProtKB-SubCell"/>
</dbReference>
<proteinExistence type="inferred from homology"/>
<evidence type="ECO:0000256" key="7">
    <source>
        <dbReference type="RuleBase" id="RU000488"/>
    </source>
</evidence>
<comment type="caution">
    <text evidence="9">The sequence shown here is derived from an EMBL/GenBank/DDBJ whole genome shotgun (WGS) entry which is preliminary data.</text>
</comment>
<feature type="compositionally biased region" description="Polar residues" evidence="8">
    <location>
        <begin position="117"/>
        <end position="128"/>
    </location>
</feature>
<keyword evidence="2 7" id="KW-0813">Transport</keyword>
<keyword evidence="10" id="KW-1185">Reference proteome</keyword>
<dbReference type="Gene3D" id="1.50.40.10">
    <property type="entry name" value="Mitochondrial carrier domain"/>
    <property type="match status" value="2"/>
</dbReference>
<dbReference type="SUPFAM" id="SSF103506">
    <property type="entry name" value="Mitochondrial carrier"/>
    <property type="match status" value="1"/>
</dbReference>
<accession>A0A0M0JGE3</accession>
<keyword evidence="5 6" id="KW-0472">Membrane</keyword>
<comment type="similarity">
    <text evidence="7">Belongs to the mitochondrial carrier (TC 2.A.29) family.</text>
</comment>
<dbReference type="AlphaFoldDB" id="A0A0M0JGE3"/>
<evidence type="ECO:0000256" key="8">
    <source>
        <dbReference type="SAM" id="MobiDB-lite"/>
    </source>
</evidence>
<reference evidence="10" key="1">
    <citation type="journal article" date="2015" name="PLoS Genet.">
        <title>Genome Sequence and Transcriptome Analyses of Chrysochromulina tobin: Metabolic Tools for Enhanced Algal Fitness in the Prominent Order Prymnesiales (Haptophyceae).</title>
        <authorList>
            <person name="Hovde B.T."/>
            <person name="Deodato C.R."/>
            <person name="Hunsperger H.M."/>
            <person name="Ryken S.A."/>
            <person name="Yost W."/>
            <person name="Jha R.K."/>
            <person name="Patterson J."/>
            <person name="Monnat R.J. Jr."/>
            <person name="Barlow S.B."/>
            <person name="Starkenburg S.R."/>
            <person name="Cattolico R.A."/>
        </authorList>
    </citation>
    <scope>NUCLEOTIDE SEQUENCE</scope>
    <source>
        <strain evidence="10">CCMP291</strain>
    </source>
</reference>
<dbReference type="Pfam" id="PF00153">
    <property type="entry name" value="Mito_carr"/>
    <property type="match status" value="3"/>
</dbReference>
<evidence type="ECO:0000256" key="3">
    <source>
        <dbReference type="ARBA" id="ARBA00022692"/>
    </source>
</evidence>
<evidence type="ECO:0000313" key="9">
    <source>
        <dbReference type="EMBL" id="KOO25505.1"/>
    </source>
</evidence>
<dbReference type="OrthoDB" id="270584at2759"/>
<evidence type="ECO:0000256" key="5">
    <source>
        <dbReference type="ARBA" id="ARBA00023136"/>
    </source>
</evidence>
<dbReference type="InterPro" id="IPR023395">
    <property type="entry name" value="MCP_dom_sf"/>
</dbReference>
<dbReference type="InterPro" id="IPR002067">
    <property type="entry name" value="MCP"/>
</dbReference>
<evidence type="ECO:0000256" key="6">
    <source>
        <dbReference type="PROSITE-ProRule" id="PRU00282"/>
    </source>
</evidence>
<evidence type="ECO:0000256" key="2">
    <source>
        <dbReference type="ARBA" id="ARBA00022448"/>
    </source>
</evidence>
<gene>
    <name evidence="9" type="ORF">Ctob_003875</name>
</gene>
<dbReference type="GO" id="GO:0055085">
    <property type="term" value="P:transmembrane transport"/>
    <property type="evidence" value="ECO:0007669"/>
    <property type="project" value="InterPro"/>
</dbReference>
<dbReference type="EMBL" id="JWZX01002966">
    <property type="protein sequence ID" value="KOO25505.1"/>
    <property type="molecule type" value="Genomic_DNA"/>
</dbReference>
<keyword evidence="3 6" id="KW-0812">Transmembrane</keyword>
<dbReference type="PRINTS" id="PR00926">
    <property type="entry name" value="MITOCARRIER"/>
</dbReference>
<comment type="subcellular location">
    <subcellularLocation>
        <location evidence="1">Membrane</location>
        <topology evidence="1">Multi-pass membrane protein</topology>
    </subcellularLocation>
</comment>
<dbReference type="PROSITE" id="PS50920">
    <property type="entry name" value="SOLCAR"/>
    <property type="match status" value="3"/>
</dbReference>
<evidence type="ECO:0000256" key="1">
    <source>
        <dbReference type="ARBA" id="ARBA00004141"/>
    </source>
</evidence>
<feature type="repeat" description="Solcar" evidence="6">
    <location>
        <begin position="228"/>
        <end position="317"/>
    </location>
</feature>
<evidence type="ECO:0000313" key="10">
    <source>
        <dbReference type="Proteomes" id="UP000037460"/>
    </source>
</evidence>
<name>A0A0M0JGE3_9EUKA</name>
<organism evidence="9 10">
    <name type="scientific">Chrysochromulina tobinii</name>
    <dbReference type="NCBI Taxonomy" id="1460289"/>
    <lineage>
        <taxon>Eukaryota</taxon>
        <taxon>Haptista</taxon>
        <taxon>Haptophyta</taxon>
        <taxon>Prymnesiophyceae</taxon>
        <taxon>Prymnesiales</taxon>
        <taxon>Chrysochromulinaceae</taxon>
        <taxon>Chrysochromulina</taxon>
    </lineage>
</organism>
<dbReference type="InterPro" id="IPR018108">
    <property type="entry name" value="MCP_transmembrane"/>
</dbReference>
<evidence type="ECO:0000256" key="4">
    <source>
        <dbReference type="ARBA" id="ARBA00022737"/>
    </source>
</evidence>
<dbReference type="PANTHER" id="PTHR24089">
    <property type="entry name" value="SOLUTE CARRIER FAMILY 25"/>
    <property type="match status" value="1"/>
</dbReference>
<keyword evidence="4" id="KW-0677">Repeat</keyword>